<feature type="transmembrane region" description="Helical" evidence="1">
    <location>
        <begin position="50"/>
        <end position="73"/>
    </location>
</feature>
<evidence type="ECO:0000313" key="2">
    <source>
        <dbReference type="EMBL" id="PFG27666.1"/>
    </source>
</evidence>
<dbReference type="Pfam" id="PF05437">
    <property type="entry name" value="AzlD"/>
    <property type="match status" value="1"/>
</dbReference>
<dbReference type="AlphaFoldDB" id="A0A2A9DMS5"/>
<comment type="caution">
    <text evidence="2">The sequence shown here is derived from an EMBL/GenBank/DDBJ whole genome shotgun (WGS) entry which is preliminary data.</text>
</comment>
<evidence type="ECO:0000313" key="3">
    <source>
        <dbReference type="Proteomes" id="UP000221653"/>
    </source>
</evidence>
<dbReference type="STRING" id="1724.GCA_001044175_00650"/>
<keyword evidence="1" id="KW-1133">Transmembrane helix</keyword>
<gene>
    <name evidence="2" type="ORF">ATK06_0742</name>
</gene>
<feature type="transmembrane region" description="Helical" evidence="1">
    <location>
        <begin position="20"/>
        <end position="38"/>
    </location>
</feature>
<name>A0A2A9DMS5_9CORY</name>
<organism evidence="2 3">
    <name type="scientific">Corynebacterium renale</name>
    <dbReference type="NCBI Taxonomy" id="1724"/>
    <lineage>
        <taxon>Bacteria</taxon>
        <taxon>Bacillati</taxon>
        <taxon>Actinomycetota</taxon>
        <taxon>Actinomycetes</taxon>
        <taxon>Mycobacteriales</taxon>
        <taxon>Corynebacteriaceae</taxon>
        <taxon>Corynebacterium</taxon>
    </lineage>
</organism>
<dbReference type="EMBL" id="PDJF01000001">
    <property type="protein sequence ID" value="PFG27666.1"/>
    <property type="molecule type" value="Genomic_DNA"/>
</dbReference>
<protein>
    <submittedName>
        <fullName evidence="2">Branched-subunit amino acid transport protein AzlD</fullName>
    </submittedName>
</protein>
<keyword evidence="1" id="KW-0472">Membrane</keyword>
<feature type="transmembrane region" description="Helical" evidence="1">
    <location>
        <begin position="102"/>
        <end position="121"/>
    </location>
</feature>
<reference evidence="2 3" key="1">
    <citation type="submission" date="2017-10" db="EMBL/GenBank/DDBJ databases">
        <title>Sequencing the genomes of 1000 actinobacteria strains.</title>
        <authorList>
            <person name="Klenk H.-P."/>
        </authorList>
    </citation>
    <scope>NUCLEOTIDE SEQUENCE [LARGE SCALE GENOMIC DNA]</scope>
    <source>
        <strain evidence="2 3">DSM 20688</strain>
    </source>
</reference>
<keyword evidence="1" id="KW-0812">Transmembrane</keyword>
<sequence>MSWLHTPGAFGLPEGTTLAHVAAVLIPIGIVTVLLRWAPFLFQRVLGRSTFVASLGATMPIGVMVALVIYTLFGLRGNPGGIAAGLIATAVTLGLHWWRGSLGLSIAGGTATYMVFVNVVFAG</sequence>
<dbReference type="Proteomes" id="UP000221653">
    <property type="component" value="Unassembled WGS sequence"/>
</dbReference>
<feature type="transmembrane region" description="Helical" evidence="1">
    <location>
        <begin position="79"/>
        <end position="95"/>
    </location>
</feature>
<proteinExistence type="predicted"/>
<dbReference type="PIRSF" id="PIRSF003203">
    <property type="entry name" value="AzlD"/>
    <property type="match status" value="1"/>
</dbReference>
<dbReference type="RefSeq" id="WP_231913565.1">
    <property type="nucleotide sequence ID" value="NZ_LDYE01000011.1"/>
</dbReference>
<accession>A0A2A9DMS5</accession>
<keyword evidence="3" id="KW-1185">Reference proteome</keyword>
<evidence type="ECO:0000256" key="1">
    <source>
        <dbReference type="SAM" id="Phobius"/>
    </source>
</evidence>
<dbReference type="InterPro" id="IPR008407">
    <property type="entry name" value="Brnchd-chn_aa_trnsp_AzlD"/>
</dbReference>